<dbReference type="InterPro" id="IPR000794">
    <property type="entry name" value="Beta-ketoacyl_synthase"/>
</dbReference>
<proteinExistence type="inferred from homology"/>
<dbReference type="InterPro" id="IPR020841">
    <property type="entry name" value="PKS_Beta-ketoAc_synthase_dom"/>
</dbReference>
<keyword evidence="6" id="KW-1185">Reference proteome</keyword>
<dbReference type="PANTHER" id="PTHR11712:SF336">
    <property type="entry name" value="3-OXOACYL-[ACYL-CARRIER-PROTEIN] SYNTHASE, MITOCHONDRIAL"/>
    <property type="match status" value="1"/>
</dbReference>
<evidence type="ECO:0000313" key="6">
    <source>
        <dbReference type="Proteomes" id="UP000478417"/>
    </source>
</evidence>
<dbReference type="PANTHER" id="PTHR11712">
    <property type="entry name" value="POLYKETIDE SYNTHASE-RELATED"/>
    <property type="match status" value="1"/>
</dbReference>
<evidence type="ECO:0000259" key="4">
    <source>
        <dbReference type="PROSITE" id="PS52004"/>
    </source>
</evidence>
<dbReference type="Gene3D" id="3.40.47.10">
    <property type="match status" value="1"/>
</dbReference>
<dbReference type="PROSITE" id="PS00606">
    <property type="entry name" value="KS3_1"/>
    <property type="match status" value="1"/>
</dbReference>
<comment type="similarity">
    <text evidence="1 3">Belongs to the thiolase-like superfamily. Beta-ketoacyl-ACP synthases family.</text>
</comment>
<reference evidence="5 6" key="1">
    <citation type="submission" date="2020-02" db="EMBL/GenBank/DDBJ databases">
        <title>Albibacoteraceae fam. nov., the first described family within the subdivision 4 Verrucomicrobia.</title>
        <authorList>
            <person name="Xi F."/>
        </authorList>
    </citation>
    <scope>NUCLEOTIDE SEQUENCE [LARGE SCALE GENOMIC DNA]</scope>
    <source>
        <strain evidence="5 6">CK1056</strain>
    </source>
</reference>
<comment type="caution">
    <text evidence="5">The sequence shown here is derived from an EMBL/GenBank/DDBJ whole genome shotgun (WGS) entry which is preliminary data.</text>
</comment>
<protein>
    <submittedName>
        <fullName evidence="5">Beta-ketoacyl-[acyl-carrier-protein] synthase family protein</fullName>
    </submittedName>
</protein>
<dbReference type="SMART" id="SM00825">
    <property type="entry name" value="PKS_KS"/>
    <property type="match status" value="1"/>
</dbReference>
<organism evidence="5 6">
    <name type="scientific">Oceanipulchritudo coccoides</name>
    <dbReference type="NCBI Taxonomy" id="2706888"/>
    <lineage>
        <taxon>Bacteria</taxon>
        <taxon>Pseudomonadati</taxon>
        <taxon>Verrucomicrobiota</taxon>
        <taxon>Opitutia</taxon>
        <taxon>Puniceicoccales</taxon>
        <taxon>Oceanipulchritudinaceae</taxon>
        <taxon>Oceanipulchritudo</taxon>
    </lineage>
</organism>
<dbReference type="AlphaFoldDB" id="A0A6B2M439"/>
<dbReference type="InterPro" id="IPR014031">
    <property type="entry name" value="Ketoacyl_synth_C"/>
</dbReference>
<evidence type="ECO:0000256" key="1">
    <source>
        <dbReference type="ARBA" id="ARBA00008467"/>
    </source>
</evidence>
<dbReference type="PROSITE" id="PS52004">
    <property type="entry name" value="KS3_2"/>
    <property type="match status" value="1"/>
</dbReference>
<name>A0A6B2M439_9BACT</name>
<feature type="domain" description="Ketosynthase family 3 (KS3)" evidence="4">
    <location>
        <begin position="6"/>
        <end position="413"/>
    </location>
</feature>
<dbReference type="SUPFAM" id="SSF53901">
    <property type="entry name" value="Thiolase-like"/>
    <property type="match status" value="1"/>
</dbReference>
<dbReference type="Pfam" id="PF00109">
    <property type="entry name" value="ketoacyl-synt"/>
    <property type="match status" value="1"/>
</dbReference>
<dbReference type="InterPro" id="IPR016039">
    <property type="entry name" value="Thiolase-like"/>
</dbReference>
<dbReference type="EMBL" id="JAAGNX010000003">
    <property type="protein sequence ID" value="NDV63523.1"/>
    <property type="molecule type" value="Genomic_DNA"/>
</dbReference>
<evidence type="ECO:0000256" key="3">
    <source>
        <dbReference type="RuleBase" id="RU003694"/>
    </source>
</evidence>
<keyword evidence="2 3" id="KW-0808">Transferase</keyword>
<accession>A0A6B2M439</accession>
<dbReference type="Proteomes" id="UP000478417">
    <property type="component" value="Unassembled WGS sequence"/>
</dbReference>
<dbReference type="GO" id="GO:0005829">
    <property type="term" value="C:cytosol"/>
    <property type="evidence" value="ECO:0007669"/>
    <property type="project" value="TreeGrafter"/>
</dbReference>
<dbReference type="InterPro" id="IPR014030">
    <property type="entry name" value="Ketoacyl_synth_N"/>
</dbReference>
<dbReference type="GO" id="GO:0004315">
    <property type="term" value="F:3-oxoacyl-[acyl-carrier-protein] synthase activity"/>
    <property type="evidence" value="ECO:0007669"/>
    <property type="project" value="InterPro"/>
</dbReference>
<dbReference type="InterPro" id="IPR018201">
    <property type="entry name" value="Ketoacyl_synth_AS"/>
</dbReference>
<evidence type="ECO:0000256" key="2">
    <source>
        <dbReference type="ARBA" id="ARBA00022679"/>
    </source>
</evidence>
<dbReference type="RefSeq" id="WP_163967143.1">
    <property type="nucleotide sequence ID" value="NZ_JAAGNX010000003.1"/>
</dbReference>
<dbReference type="CDD" id="cd00834">
    <property type="entry name" value="KAS_I_II"/>
    <property type="match status" value="1"/>
</dbReference>
<dbReference type="GO" id="GO:0006633">
    <property type="term" value="P:fatty acid biosynthetic process"/>
    <property type="evidence" value="ECO:0007669"/>
    <property type="project" value="InterPro"/>
</dbReference>
<evidence type="ECO:0000313" key="5">
    <source>
        <dbReference type="EMBL" id="NDV63523.1"/>
    </source>
</evidence>
<gene>
    <name evidence="5" type="ORF">G0Q06_13745</name>
</gene>
<dbReference type="Pfam" id="PF02801">
    <property type="entry name" value="Ketoacyl-synt_C"/>
    <property type="match status" value="1"/>
</dbReference>
<sequence>MTSTESSRIVITGVGLTAPNGNTLAEFRENLLQGVARISNIEMRYMGQVHAGVCDFDAKKYQARRELRNSTRAGSIAIFCSREAVADSGVEWESVDTSRVGVYIGTTEHGNVETENEIYNISQYDYDVRFWSHHHNPRTVANNPAGEVTLNLGITGPHYTIGAACAAGNAGIIQACQMLRLGEVDFALAGGVSESIRTFGIFAGFKSQGALAVHEDPNKASRPFDRARNGIVVSEGGAIYTLERLEDAQKRGARIYGEIVGYKINSDATDAVLPNSERQKECIEAALAKAGMKPADIHIVNTHATSTPQGDAQECKAIREVFPAETCPETRVNNTKSFIGHAMGAAGALELAGNLPSFEDGMVHPTINVDDLDPECALPNLVKNTPEKRPEITTILNNSFGMLGINSCLIVKKFAE</sequence>